<accession>A0A1H0CRY2</accession>
<gene>
    <name evidence="2" type="ORF">SAMN04487951_106171</name>
</gene>
<dbReference type="EMBL" id="FNII01000006">
    <property type="protein sequence ID" value="SDN60555.1"/>
    <property type="molecule type" value="Genomic_DNA"/>
</dbReference>
<reference evidence="3" key="1">
    <citation type="submission" date="2016-10" db="EMBL/GenBank/DDBJ databases">
        <authorList>
            <person name="Varghese N."/>
            <person name="Submissions S."/>
        </authorList>
    </citation>
    <scope>NUCLEOTIDE SEQUENCE [LARGE SCALE GENOMIC DNA]</scope>
    <source>
        <strain evidence="3">CGMCC 1.6494</strain>
    </source>
</reference>
<sequence>MKQWITAAALTSMALTASPVVGADEDTQLFKEWHYGQHIDEFPRSLGYYDCTADLGVLALCNDNVTFLQHSFQGQLSFADDNTLVSTSIVTDYSNDLYATLIGALIRDFGLIFAEGPDDSLDLVYEIHQGSFTDEASLKRALNSFEGEQLRAGYLVMTLVEQSALDQLFADSRSADDILLKLQPGTRAIDVFAYEDDYWGPTLEASFHLPGRQLRRMEDKVRQAPVEDF</sequence>
<dbReference type="STRING" id="416873.SAMN04487951_106171"/>
<keyword evidence="1" id="KW-0732">Signal</keyword>
<dbReference type="RefSeq" id="WP_089705244.1">
    <property type="nucleotide sequence ID" value="NZ_FNII01000006.1"/>
</dbReference>
<feature type="chain" id="PRO_5011569530" evidence="1">
    <location>
        <begin position="24"/>
        <end position="229"/>
    </location>
</feature>
<proteinExistence type="predicted"/>
<keyword evidence="3" id="KW-1185">Reference proteome</keyword>
<dbReference type="Proteomes" id="UP000199677">
    <property type="component" value="Unassembled WGS sequence"/>
</dbReference>
<name>A0A1H0CRY2_9GAMM</name>
<evidence type="ECO:0000313" key="2">
    <source>
        <dbReference type="EMBL" id="SDN60555.1"/>
    </source>
</evidence>
<organism evidence="2 3">
    <name type="scientific">Vreelandella arcis</name>
    <dbReference type="NCBI Taxonomy" id="416873"/>
    <lineage>
        <taxon>Bacteria</taxon>
        <taxon>Pseudomonadati</taxon>
        <taxon>Pseudomonadota</taxon>
        <taxon>Gammaproteobacteria</taxon>
        <taxon>Oceanospirillales</taxon>
        <taxon>Halomonadaceae</taxon>
        <taxon>Vreelandella</taxon>
    </lineage>
</organism>
<feature type="signal peptide" evidence="1">
    <location>
        <begin position="1"/>
        <end position="23"/>
    </location>
</feature>
<protein>
    <submittedName>
        <fullName evidence="2">Uncharacterized protein</fullName>
    </submittedName>
</protein>
<dbReference type="AlphaFoldDB" id="A0A1H0CRY2"/>
<dbReference type="OrthoDB" id="6892761at2"/>
<evidence type="ECO:0000313" key="3">
    <source>
        <dbReference type="Proteomes" id="UP000199677"/>
    </source>
</evidence>
<evidence type="ECO:0000256" key="1">
    <source>
        <dbReference type="SAM" id="SignalP"/>
    </source>
</evidence>